<organism evidence="1 2">
    <name type="scientific">Schleiferilactobacillus perolens DSM 12744</name>
    <dbReference type="NCBI Taxonomy" id="1423792"/>
    <lineage>
        <taxon>Bacteria</taxon>
        <taxon>Bacillati</taxon>
        <taxon>Bacillota</taxon>
        <taxon>Bacilli</taxon>
        <taxon>Lactobacillales</taxon>
        <taxon>Lactobacillaceae</taxon>
        <taxon>Schleiferilactobacillus</taxon>
    </lineage>
</organism>
<reference evidence="1 2" key="1">
    <citation type="journal article" date="2015" name="Genome Announc.">
        <title>Expanding the biotechnology potential of lactobacilli through comparative genomics of 213 strains and associated genera.</title>
        <authorList>
            <person name="Sun Z."/>
            <person name="Harris H.M."/>
            <person name="McCann A."/>
            <person name="Guo C."/>
            <person name="Argimon S."/>
            <person name="Zhang W."/>
            <person name="Yang X."/>
            <person name="Jeffery I.B."/>
            <person name="Cooney J.C."/>
            <person name="Kagawa T.F."/>
            <person name="Liu W."/>
            <person name="Song Y."/>
            <person name="Salvetti E."/>
            <person name="Wrobel A."/>
            <person name="Rasinkangas P."/>
            <person name="Parkhill J."/>
            <person name="Rea M.C."/>
            <person name="O'Sullivan O."/>
            <person name="Ritari J."/>
            <person name="Douillard F.P."/>
            <person name="Paul Ross R."/>
            <person name="Yang R."/>
            <person name="Briner A.E."/>
            <person name="Felis G.E."/>
            <person name="de Vos W.M."/>
            <person name="Barrangou R."/>
            <person name="Klaenhammer T.R."/>
            <person name="Caufield P.W."/>
            <person name="Cui Y."/>
            <person name="Zhang H."/>
            <person name="O'Toole P.W."/>
        </authorList>
    </citation>
    <scope>NUCLEOTIDE SEQUENCE [LARGE SCALE GENOMIC DNA]</scope>
    <source>
        <strain evidence="1 2">DSM 12744</strain>
    </source>
</reference>
<evidence type="ECO:0000313" key="2">
    <source>
        <dbReference type="Proteomes" id="UP000051330"/>
    </source>
</evidence>
<dbReference type="PATRIC" id="fig|1423792.3.peg.2066"/>
<keyword evidence="2" id="KW-1185">Reference proteome</keyword>
<comment type="caution">
    <text evidence="1">The sequence shown here is derived from an EMBL/GenBank/DDBJ whole genome shotgun (WGS) entry which is preliminary data.</text>
</comment>
<dbReference type="AlphaFoldDB" id="A0A0R1MHT4"/>
<name>A0A0R1MHT4_9LACO</name>
<gene>
    <name evidence="1" type="ORF">FD09_GL002035</name>
</gene>
<accession>A0A0R1MHT4</accession>
<dbReference type="Proteomes" id="UP000051330">
    <property type="component" value="Unassembled WGS sequence"/>
</dbReference>
<proteinExistence type="predicted"/>
<evidence type="ECO:0000313" key="1">
    <source>
        <dbReference type="EMBL" id="KRL07532.1"/>
    </source>
</evidence>
<sequence>MLTTILTKAGDFYVFDPATLHEQENMLIGDAIKLQAVKNIRISRHTKTGETYERVAWQYPTTLSLQTALCRPDEKVWEAPATDFEQAVFTQLTQKTPLTKDQRAVLRSQYLRIVLPQAA</sequence>
<protein>
    <submittedName>
        <fullName evidence="1">Uncharacterized protein</fullName>
    </submittedName>
</protein>
<dbReference type="STRING" id="1423792.FD09_GL002035"/>
<dbReference type="RefSeq" id="WP_057822545.1">
    <property type="nucleotide sequence ID" value="NZ_AZEC01000032.1"/>
</dbReference>
<dbReference type="EMBL" id="AZEC01000032">
    <property type="protein sequence ID" value="KRL07532.1"/>
    <property type="molecule type" value="Genomic_DNA"/>
</dbReference>